<keyword evidence="10" id="KW-1185">Reference proteome</keyword>
<dbReference type="InterPro" id="IPR000620">
    <property type="entry name" value="EamA_dom"/>
</dbReference>
<keyword evidence="6 7" id="KW-0472">Membrane</keyword>
<feature type="transmembrane region" description="Helical" evidence="7">
    <location>
        <begin position="244"/>
        <end position="263"/>
    </location>
</feature>
<feature type="transmembrane region" description="Helical" evidence="7">
    <location>
        <begin position="150"/>
        <end position="170"/>
    </location>
</feature>
<dbReference type="InterPro" id="IPR050638">
    <property type="entry name" value="AA-Vitamin_Transporters"/>
</dbReference>
<accession>A0A1B1MYM0</accession>
<evidence type="ECO:0000256" key="7">
    <source>
        <dbReference type="SAM" id="Phobius"/>
    </source>
</evidence>
<keyword evidence="4 7" id="KW-0812">Transmembrane</keyword>
<name>A0A1B1MYM0_9BACL</name>
<evidence type="ECO:0000256" key="6">
    <source>
        <dbReference type="ARBA" id="ARBA00023136"/>
    </source>
</evidence>
<dbReference type="SUPFAM" id="SSF103481">
    <property type="entry name" value="Multidrug resistance efflux transporter EmrE"/>
    <property type="match status" value="2"/>
</dbReference>
<dbReference type="AlphaFoldDB" id="A0A1B1MYM0"/>
<feature type="transmembrane region" description="Helical" evidence="7">
    <location>
        <begin position="179"/>
        <end position="200"/>
    </location>
</feature>
<dbReference type="Gene3D" id="1.10.3730.20">
    <property type="match status" value="1"/>
</dbReference>
<feature type="transmembrane region" description="Helical" evidence="7">
    <location>
        <begin position="97"/>
        <end position="117"/>
    </location>
</feature>
<feature type="transmembrane region" description="Helical" evidence="7">
    <location>
        <begin position="212"/>
        <end position="232"/>
    </location>
</feature>
<gene>
    <name evidence="9" type="ORF">AWM70_06385</name>
</gene>
<evidence type="ECO:0000256" key="3">
    <source>
        <dbReference type="ARBA" id="ARBA00022475"/>
    </source>
</evidence>
<proteinExistence type="inferred from homology"/>
<dbReference type="GO" id="GO:0005886">
    <property type="term" value="C:plasma membrane"/>
    <property type="evidence" value="ECO:0007669"/>
    <property type="project" value="UniProtKB-SubCell"/>
</dbReference>
<evidence type="ECO:0000256" key="2">
    <source>
        <dbReference type="ARBA" id="ARBA00007362"/>
    </source>
</evidence>
<feature type="domain" description="EamA" evidence="8">
    <location>
        <begin position="13"/>
        <end position="140"/>
    </location>
</feature>
<evidence type="ECO:0000259" key="8">
    <source>
        <dbReference type="Pfam" id="PF00892"/>
    </source>
</evidence>
<evidence type="ECO:0000256" key="4">
    <source>
        <dbReference type="ARBA" id="ARBA00022692"/>
    </source>
</evidence>
<keyword evidence="3" id="KW-1003">Cell membrane</keyword>
<dbReference type="PANTHER" id="PTHR32322:SF18">
    <property type="entry name" value="S-ADENOSYLMETHIONINE_S-ADENOSYLHOMOCYSTEINE TRANSPORTER"/>
    <property type="match status" value="1"/>
</dbReference>
<organism evidence="9 10">
    <name type="scientific">Paenibacillus yonginensis</name>
    <dbReference type="NCBI Taxonomy" id="1462996"/>
    <lineage>
        <taxon>Bacteria</taxon>
        <taxon>Bacillati</taxon>
        <taxon>Bacillota</taxon>
        <taxon>Bacilli</taxon>
        <taxon>Bacillales</taxon>
        <taxon>Paenibacillaceae</taxon>
        <taxon>Paenibacillus</taxon>
    </lineage>
</organism>
<reference evidence="9 10" key="1">
    <citation type="submission" date="2016-01" db="EMBL/GenBank/DDBJ databases">
        <title>Complete Genome Sequence of Paenibacillus yonginensis DCY84, a novel Plant Growth-Promoting Bacteria with Elicitation of Induced Systemic Resistance.</title>
        <authorList>
            <person name="Kim Y.J."/>
            <person name="Yang D.C."/>
            <person name="Sukweenadhi J."/>
        </authorList>
    </citation>
    <scope>NUCLEOTIDE SEQUENCE [LARGE SCALE GENOMIC DNA]</scope>
    <source>
        <strain evidence="9 10">DCY84</strain>
    </source>
</reference>
<dbReference type="Proteomes" id="UP000092573">
    <property type="component" value="Chromosome"/>
</dbReference>
<evidence type="ECO:0000256" key="1">
    <source>
        <dbReference type="ARBA" id="ARBA00004651"/>
    </source>
</evidence>
<dbReference type="RefSeq" id="WP_068694852.1">
    <property type="nucleotide sequence ID" value="NZ_CP014167.1"/>
</dbReference>
<dbReference type="PANTHER" id="PTHR32322">
    <property type="entry name" value="INNER MEMBRANE TRANSPORTER"/>
    <property type="match status" value="1"/>
</dbReference>
<feature type="transmembrane region" description="Helical" evidence="7">
    <location>
        <begin position="269"/>
        <end position="287"/>
    </location>
</feature>
<evidence type="ECO:0000313" key="9">
    <source>
        <dbReference type="EMBL" id="ANS74256.1"/>
    </source>
</evidence>
<evidence type="ECO:0000313" key="10">
    <source>
        <dbReference type="Proteomes" id="UP000092573"/>
    </source>
</evidence>
<dbReference type="Pfam" id="PF00892">
    <property type="entry name" value="EamA"/>
    <property type="match status" value="2"/>
</dbReference>
<feature type="transmembrane region" description="Helical" evidence="7">
    <location>
        <begin position="37"/>
        <end position="56"/>
    </location>
</feature>
<dbReference type="OrthoDB" id="510638at2"/>
<evidence type="ECO:0000256" key="5">
    <source>
        <dbReference type="ARBA" id="ARBA00022989"/>
    </source>
</evidence>
<dbReference type="STRING" id="1462996.AWM70_06385"/>
<comment type="similarity">
    <text evidence="2">Belongs to the EamA transporter family.</text>
</comment>
<dbReference type="KEGG" id="pyg:AWM70_06385"/>
<protein>
    <recommendedName>
        <fullName evidence="8">EamA domain-containing protein</fullName>
    </recommendedName>
</protein>
<feature type="domain" description="EamA" evidence="8">
    <location>
        <begin position="151"/>
        <end position="286"/>
    </location>
</feature>
<feature type="transmembrane region" description="Helical" evidence="7">
    <location>
        <begin position="68"/>
        <end position="85"/>
    </location>
</feature>
<dbReference type="InterPro" id="IPR037185">
    <property type="entry name" value="EmrE-like"/>
</dbReference>
<sequence length="301" mass="32974">MSPLSKRQTAFYLSFLILVWAVNWPLSKMALAYTPPVLFAAIRTFIGGILLVLIALPNYKKLNLRRNWPAYLIAGILNITLYYGLQTVGLGYMPAGIFSAIVFLQPVLLGICSWIWLGESMSLLKMAGLLLGFCGVGVISAGGISEGLSVIGILLALASAVSWCLGTVFIKRIGDSVDVIWMTAVQLLFGSLFLFLWGGATESFTAIEWRPAFLGDLLFISVFVIAIGWFVFFRLVQSGEASKVGSFTFLIPLLALCFSALFMHEQVSLRLGLGMILVLASILLVNVRLKGRKRRKNATIH</sequence>
<comment type="subcellular location">
    <subcellularLocation>
        <location evidence="1">Cell membrane</location>
        <topology evidence="1">Multi-pass membrane protein</topology>
    </subcellularLocation>
</comment>
<keyword evidence="5 7" id="KW-1133">Transmembrane helix</keyword>
<feature type="transmembrane region" description="Helical" evidence="7">
    <location>
        <begin position="124"/>
        <end position="144"/>
    </location>
</feature>
<dbReference type="EMBL" id="CP014167">
    <property type="protein sequence ID" value="ANS74256.1"/>
    <property type="molecule type" value="Genomic_DNA"/>
</dbReference>